<comment type="caution">
    <text evidence="2">The sequence shown here is derived from an EMBL/GenBank/DDBJ whole genome shotgun (WGS) entry which is preliminary data.</text>
</comment>
<evidence type="ECO:0000313" key="2">
    <source>
        <dbReference type="EMBL" id="NKZ00020.1"/>
    </source>
</evidence>
<proteinExistence type="predicted"/>
<feature type="region of interest" description="Disordered" evidence="1">
    <location>
        <begin position="1"/>
        <end position="21"/>
    </location>
</feature>
<accession>A0A7X6MFE0</accession>
<organism evidence="2 3">
    <name type="scientific">Nocardiopsis alborubida</name>
    <dbReference type="NCBI Taxonomy" id="146802"/>
    <lineage>
        <taxon>Bacteria</taxon>
        <taxon>Bacillati</taxon>
        <taxon>Actinomycetota</taxon>
        <taxon>Actinomycetes</taxon>
        <taxon>Streptosporangiales</taxon>
        <taxon>Nocardiopsidaceae</taxon>
        <taxon>Nocardiopsis</taxon>
    </lineage>
</organism>
<name>A0A7X6MFE0_9ACTN</name>
<feature type="compositionally biased region" description="Gly residues" evidence="1">
    <location>
        <begin position="1"/>
        <end position="11"/>
    </location>
</feature>
<reference evidence="2 3" key="1">
    <citation type="submission" date="2020-04" db="EMBL/GenBank/DDBJ databases">
        <title>MicrobeNet Type strains.</title>
        <authorList>
            <person name="Nicholson A.C."/>
        </authorList>
    </citation>
    <scope>NUCLEOTIDE SEQUENCE [LARGE SCALE GENOMIC DNA]</scope>
    <source>
        <strain evidence="2 3">ATCC 23612</strain>
    </source>
</reference>
<gene>
    <name evidence="2" type="ORF">HGB44_20440</name>
</gene>
<dbReference type="Proteomes" id="UP000553209">
    <property type="component" value="Unassembled WGS sequence"/>
</dbReference>
<protein>
    <submittedName>
        <fullName evidence="2">Uncharacterized protein</fullName>
    </submittedName>
</protein>
<evidence type="ECO:0000256" key="1">
    <source>
        <dbReference type="SAM" id="MobiDB-lite"/>
    </source>
</evidence>
<keyword evidence="3" id="KW-1185">Reference proteome</keyword>
<sequence>MAAHPVGGGGRLRVDGIDAPPFKTPSSATRALCGHEINGWCQWQRDRDEALLKGLR</sequence>
<evidence type="ECO:0000313" key="3">
    <source>
        <dbReference type="Proteomes" id="UP000553209"/>
    </source>
</evidence>
<dbReference type="EMBL" id="JAAXPG010000020">
    <property type="protein sequence ID" value="NKZ00020.1"/>
    <property type="molecule type" value="Genomic_DNA"/>
</dbReference>
<dbReference type="AlphaFoldDB" id="A0A7X6MFE0"/>
<dbReference type="RefSeq" id="WP_168444082.1">
    <property type="nucleotide sequence ID" value="NZ_JAAXPG010000020.1"/>
</dbReference>